<dbReference type="PROSITE" id="PS00028">
    <property type="entry name" value="ZINC_FINGER_C2H2_1"/>
    <property type="match status" value="1"/>
</dbReference>
<dbReference type="Proteomes" id="UP001626550">
    <property type="component" value="Unassembled WGS sequence"/>
</dbReference>
<proteinExistence type="predicted"/>
<dbReference type="PROSITE" id="PS50157">
    <property type="entry name" value="ZINC_FINGER_C2H2_2"/>
    <property type="match status" value="1"/>
</dbReference>
<evidence type="ECO:0000256" key="1">
    <source>
        <dbReference type="PROSITE-ProRule" id="PRU00042"/>
    </source>
</evidence>
<keyword evidence="1" id="KW-0479">Metal-binding</keyword>
<dbReference type="GO" id="GO:0008270">
    <property type="term" value="F:zinc ion binding"/>
    <property type="evidence" value="ECO:0007669"/>
    <property type="project" value="UniProtKB-KW"/>
</dbReference>
<dbReference type="InterPro" id="IPR013087">
    <property type="entry name" value="Znf_C2H2_type"/>
</dbReference>
<gene>
    <name evidence="3" type="ORF">Ciccas_007416</name>
</gene>
<name>A0ABD2Q3N9_9PLAT</name>
<dbReference type="EMBL" id="JBJKFK010001134">
    <property type="protein sequence ID" value="KAL3313978.1"/>
    <property type="molecule type" value="Genomic_DNA"/>
</dbReference>
<keyword evidence="1" id="KW-0862">Zinc</keyword>
<feature type="domain" description="C2H2-type" evidence="2">
    <location>
        <begin position="121"/>
        <end position="149"/>
    </location>
</feature>
<accession>A0ABD2Q3N9</accession>
<dbReference type="AlphaFoldDB" id="A0ABD2Q3N9"/>
<comment type="caution">
    <text evidence="3">The sequence shown here is derived from an EMBL/GenBank/DDBJ whole genome shotgun (WGS) entry which is preliminary data.</text>
</comment>
<evidence type="ECO:0000313" key="3">
    <source>
        <dbReference type="EMBL" id="KAL3313978.1"/>
    </source>
</evidence>
<evidence type="ECO:0000259" key="2">
    <source>
        <dbReference type="PROSITE" id="PS50157"/>
    </source>
</evidence>
<sequence length="149" mass="16803">MTKTGLGEISAEDLSQTDIGNDARRLVLRAKYTKLNMGFQPGDPVDYTYQLMDISVDPNLYTRLDELPNAENDPDARVVFAHVIMRHAQIKRKLHGTLLPSISVSCPLSYLDLTAPLVIRYRCSYCKVTFGAASCRDRHVKEIHMTETC</sequence>
<evidence type="ECO:0000313" key="4">
    <source>
        <dbReference type="Proteomes" id="UP001626550"/>
    </source>
</evidence>
<organism evidence="3 4">
    <name type="scientific">Cichlidogyrus casuarinus</name>
    <dbReference type="NCBI Taxonomy" id="1844966"/>
    <lineage>
        <taxon>Eukaryota</taxon>
        <taxon>Metazoa</taxon>
        <taxon>Spiralia</taxon>
        <taxon>Lophotrochozoa</taxon>
        <taxon>Platyhelminthes</taxon>
        <taxon>Monogenea</taxon>
        <taxon>Monopisthocotylea</taxon>
        <taxon>Dactylogyridea</taxon>
        <taxon>Ancyrocephalidae</taxon>
        <taxon>Cichlidogyrus</taxon>
    </lineage>
</organism>
<keyword evidence="1" id="KW-0863">Zinc-finger</keyword>
<keyword evidence="4" id="KW-1185">Reference proteome</keyword>
<protein>
    <recommendedName>
        <fullName evidence="2">C2H2-type domain-containing protein</fullName>
    </recommendedName>
</protein>
<reference evidence="3 4" key="1">
    <citation type="submission" date="2024-11" db="EMBL/GenBank/DDBJ databases">
        <title>Adaptive evolution of stress response genes in parasites aligns with host niche diversity.</title>
        <authorList>
            <person name="Hahn C."/>
            <person name="Resl P."/>
        </authorList>
    </citation>
    <scope>NUCLEOTIDE SEQUENCE [LARGE SCALE GENOMIC DNA]</scope>
    <source>
        <strain evidence="3">EGGRZ-B1_66</strain>
        <tissue evidence="3">Body</tissue>
    </source>
</reference>